<dbReference type="AlphaFoldDB" id="A0A9W8UI66"/>
<dbReference type="EMBL" id="JAJHUN010000009">
    <property type="protein sequence ID" value="KAJ4150393.1"/>
    <property type="molecule type" value="Genomic_DNA"/>
</dbReference>
<evidence type="ECO:0000313" key="2">
    <source>
        <dbReference type="EMBL" id="KAJ4150393.1"/>
    </source>
</evidence>
<gene>
    <name evidence="2" type="ORF">LMH87_011145</name>
</gene>
<sequence length="71" mass="8420">MADMARFWCWTTTANASPSREIHHQTTEKTKASRLSRNSNWQQSNLNSDERFWTAVAMQMIEKPHAKKRRQ</sequence>
<protein>
    <submittedName>
        <fullName evidence="2">Uncharacterized protein</fullName>
    </submittedName>
</protein>
<comment type="caution">
    <text evidence="2">The sequence shown here is derived from an EMBL/GenBank/DDBJ whole genome shotgun (WGS) entry which is preliminary data.</text>
</comment>
<accession>A0A9W8UI66</accession>
<feature type="compositionally biased region" description="Polar residues" evidence="1">
    <location>
        <begin position="33"/>
        <end position="43"/>
    </location>
</feature>
<evidence type="ECO:0000313" key="3">
    <source>
        <dbReference type="Proteomes" id="UP001144673"/>
    </source>
</evidence>
<proteinExistence type="predicted"/>
<feature type="region of interest" description="Disordered" evidence="1">
    <location>
        <begin position="19"/>
        <end position="43"/>
    </location>
</feature>
<dbReference type="Proteomes" id="UP001144673">
    <property type="component" value="Chromosome 4"/>
</dbReference>
<dbReference type="KEGG" id="amus:LMH87_011145"/>
<dbReference type="RefSeq" id="XP_056052107.1">
    <property type="nucleotide sequence ID" value="XM_056200237.1"/>
</dbReference>
<name>A0A9W8UI66_AKAMU</name>
<reference evidence="2" key="1">
    <citation type="journal article" date="2023" name="Access Microbiol">
        <title>De-novo genome assembly for Akanthomyces muscarius, a biocontrol agent of insect agricultural pests.</title>
        <authorList>
            <person name="Erdos Z."/>
            <person name="Studholme D.J."/>
            <person name="Raymond B."/>
            <person name="Sharma M."/>
        </authorList>
    </citation>
    <scope>NUCLEOTIDE SEQUENCE</scope>
    <source>
        <strain evidence="2">Ve6</strain>
    </source>
</reference>
<keyword evidence="3" id="KW-1185">Reference proteome</keyword>
<organism evidence="2 3">
    <name type="scientific">Akanthomyces muscarius</name>
    <name type="common">Entomopathogenic fungus</name>
    <name type="synonym">Lecanicillium muscarium</name>
    <dbReference type="NCBI Taxonomy" id="2231603"/>
    <lineage>
        <taxon>Eukaryota</taxon>
        <taxon>Fungi</taxon>
        <taxon>Dikarya</taxon>
        <taxon>Ascomycota</taxon>
        <taxon>Pezizomycotina</taxon>
        <taxon>Sordariomycetes</taxon>
        <taxon>Hypocreomycetidae</taxon>
        <taxon>Hypocreales</taxon>
        <taxon>Cordycipitaceae</taxon>
        <taxon>Akanthomyces</taxon>
    </lineage>
</organism>
<dbReference type="GeneID" id="80898304"/>
<feature type="compositionally biased region" description="Basic and acidic residues" evidence="1">
    <location>
        <begin position="20"/>
        <end position="31"/>
    </location>
</feature>
<evidence type="ECO:0000256" key="1">
    <source>
        <dbReference type="SAM" id="MobiDB-lite"/>
    </source>
</evidence>